<keyword evidence="1" id="KW-0472">Membrane</keyword>
<evidence type="ECO:0000256" key="1">
    <source>
        <dbReference type="SAM" id="Phobius"/>
    </source>
</evidence>
<protein>
    <submittedName>
        <fullName evidence="2">DUF2946 domain-containing protein</fullName>
    </submittedName>
</protein>
<dbReference type="Proteomes" id="UP000257706">
    <property type="component" value="Unassembled WGS sequence"/>
</dbReference>
<proteinExistence type="predicted"/>
<sequence length="150" mass="16020">MQHRRVSYPHRTTGPRGRLRERLRRAGLLAGALAFLFQMMIWSVYAPAMAFGLLTPICTAEGVRLVLADQVGDDRPADTDADGRPDQAVPSADDCPLCLLVQGSSTPPLPILAPAPRLVRLHDAPPLPGGLIAAGWYLATLKARAPPIGA</sequence>
<keyword evidence="1" id="KW-1133">Transmembrane helix</keyword>
<comment type="caution">
    <text evidence="2">The sequence shown here is derived from an EMBL/GenBank/DDBJ whole genome shotgun (WGS) entry which is preliminary data.</text>
</comment>
<organism evidence="2 3">
    <name type="scientific">Tistrella mobilis</name>
    <dbReference type="NCBI Taxonomy" id="171437"/>
    <lineage>
        <taxon>Bacteria</taxon>
        <taxon>Pseudomonadati</taxon>
        <taxon>Pseudomonadota</taxon>
        <taxon>Alphaproteobacteria</taxon>
        <taxon>Geminicoccales</taxon>
        <taxon>Geminicoccaceae</taxon>
        <taxon>Tistrella</taxon>
    </lineage>
</organism>
<accession>A0A3B9IJB8</accession>
<evidence type="ECO:0000313" key="2">
    <source>
        <dbReference type="EMBL" id="HAE47818.1"/>
    </source>
</evidence>
<dbReference type="Pfam" id="PF11162">
    <property type="entry name" value="DUF2946"/>
    <property type="match status" value="1"/>
</dbReference>
<name>A0A3B9IJB8_9PROT</name>
<feature type="transmembrane region" description="Helical" evidence="1">
    <location>
        <begin position="26"/>
        <end position="45"/>
    </location>
</feature>
<reference evidence="2 3" key="1">
    <citation type="journal article" date="2018" name="Nat. Biotechnol.">
        <title>A standardized bacterial taxonomy based on genome phylogeny substantially revises the tree of life.</title>
        <authorList>
            <person name="Parks D.H."/>
            <person name="Chuvochina M."/>
            <person name="Waite D.W."/>
            <person name="Rinke C."/>
            <person name="Skarshewski A."/>
            <person name="Chaumeil P.A."/>
            <person name="Hugenholtz P."/>
        </authorList>
    </citation>
    <scope>NUCLEOTIDE SEQUENCE [LARGE SCALE GENOMIC DNA]</scope>
    <source>
        <strain evidence="2">UBA8739</strain>
    </source>
</reference>
<dbReference type="InterPro" id="IPR021333">
    <property type="entry name" value="DUF2946"/>
</dbReference>
<gene>
    <name evidence="2" type="ORF">DCK97_10400</name>
</gene>
<dbReference type="AlphaFoldDB" id="A0A3B9IJB8"/>
<evidence type="ECO:0000313" key="3">
    <source>
        <dbReference type="Proteomes" id="UP000257706"/>
    </source>
</evidence>
<keyword evidence="1" id="KW-0812">Transmembrane</keyword>
<dbReference type="EMBL" id="DMAI01000159">
    <property type="protein sequence ID" value="HAE47818.1"/>
    <property type="molecule type" value="Genomic_DNA"/>
</dbReference>